<dbReference type="Proteomes" id="UP000037820">
    <property type="component" value="Unassembled WGS sequence"/>
</dbReference>
<protein>
    <recommendedName>
        <fullName evidence="4">Secreted protein</fullName>
    </recommendedName>
</protein>
<reference evidence="2 3" key="1">
    <citation type="submission" date="2015-07" db="EMBL/GenBank/DDBJ databases">
        <title>Whole genome sequencing of endophytes isolated from poison ivy (Toxicodendron radicans).</title>
        <authorList>
            <person name="Tran P.N."/>
            <person name="Lee Y.P."/>
            <person name="Gan H.M."/>
            <person name="Savka M.A."/>
        </authorList>
    </citation>
    <scope>NUCLEOTIDE SEQUENCE [LARGE SCALE GENOMIC DNA]</scope>
    <source>
        <strain evidence="2 3">RIT-PI-g</strain>
    </source>
</reference>
<keyword evidence="1" id="KW-0732">Signal</keyword>
<evidence type="ECO:0000313" key="2">
    <source>
        <dbReference type="EMBL" id="KPG77526.1"/>
    </source>
</evidence>
<feature type="signal peptide" evidence="1">
    <location>
        <begin position="1"/>
        <end position="19"/>
    </location>
</feature>
<organism evidence="2 3">
    <name type="scientific">Pseudomonas libanensis</name>
    <dbReference type="NCBI Taxonomy" id="75588"/>
    <lineage>
        <taxon>Bacteria</taxon>
        <taxon>Pseudomonadati</taxon>
        <taxon>Pseudomonadota</taxon>
        <taxon>Gammaproteobacteria</taxon>
        <taxon>Pseudomonadales</taxon>
        <taxon>Pseudomonadaceae</taxon>
        <taxon>Pseudomonas</taxon>
    </lineage>
</organism>
<accession>A0ABR5MDV2</accession>
<gene>
    <name evidence="2" type="ORF">AEQ48_04070</name>
</gene>
<feature type="chain" id="PRO_5045283927" description="Secreted protein" evidence="1">
    <location>
        <begin position="20"/>
        <end position="69"/>
    </location>
</feature>
<proteinExistence type="predicted"/>
<sequence>MTSTKLQHTCLVLFTLAHAASQLIQMWIDNPSCISAVPKCGDDLLVTRLRKDNVEDVVDAQLPNHLCFR</sequence>
<evidence type="ECO:0008006" key="4">
    <source>
        <dbReference type="Google" id="ProtNLM"/>
    </source>
</evidence>
<dbReference type="EMBL" id="LHOY01000005">
    <property type="protein sequence ID" value="KPG77526.1"/>
    <property type="molecule type" value="Genomic_DNA"/>
</dbReference>
<evidence type="ECO:0000313" key="3">
    <source>
        <dbReference type="Proteomes" id="UP000037820"/>
    </source>
</evidence>
<comment type="caution">
    <text evidence="2">The sequence shown here is derived from an EMBL/GenBank/DDBJ whole genome shotgun (WGS) entry which is preliminary data.</text>
</comment>
<keyword evidence="3" id="KW-1185">Reference proteome</keyword>
<name>A0ABR5MDV2_9PSED</name>
<evidence type="ECO:0000256" key="1">
    <source>
        <dbReference type="SAM" id="SignalP"/>
    </source>
</evidence>